<evidence type="ECO:0000256" key="1">
    <source>
        <dbReference type="SAM" id="Phobius"/>
    </source>
</evidence>
<evidence type="ECO:0000313" key="3">
    <source>
        <dbReference type="Proteomes" id="UP001058660"/>
    </source>
</evidence>
<name>A0A9E7QAD4_9CAUD</name>
<sequence>MTRQRPTLSARIAATWVWAALLWGVLSYVAVVWPVGILVQPPALAVGLILILLTIGGAFWAFAASEVIRRLRADAIESSVRAAMGLLHD</sequence>
<protein>
    <submittedName>
        <fullName evidence="2">Membrane protein</fullName>
    </submittedName>
</protein>
<gene>
    <name evidence="2" type="primary">37</name>
    <name evidence="2" type="ORF">SEA_CEN1621_37</name>
</gene>
<reference evidence="2" key="1">
    <citation type="submission" date="2022-07" db="EMBL/GenBank/DDBJ databases">
        <authorList>
            <person name="Torres-Arroyo K.M."/>
            <person name="Cardona-Perez A.V."/>
            <person name="Cruz-Vazquez C.O."/>
            <person name="Davila-Rivera B.E."/>
            <person name="Flores-Rivera E.M."/>
            <person name="Morales-Rodriguez J."/>
            <person name="Ramirez-Renta G.M."/>
            <person name="Ramos-Rodriguez C.M."/>
            <person name="Rodriguez-Rivera J.M."/>
            <person name="Toledo-Marrero N."/>
            <person name="Velazquez-Nunez L.D."/>
            <person name="Velez-Alicea A.S."/>
            <person name="Vazquez E."/>
            <person name="Balish M.F."/>
            <person name="Garlena R.A."/>
            <person name="Russell D.A."/>
            <person name="Jacobs-Sera D."/>
            <person name="Hatfull G.F."/>
        </authorList>
    </citation>
    <scope>NUCLEOTIDE SEQUENCE</scope>
</reference>
<evidence type="ECO:0000313" key="2">
    <source>
        <dbReference type="EMBL" id="UVK59053.1"/>
    </source>
</evidence>
<keyword evidence="1" id="KW-0472">Membrane</keyword>
<feature type="transmembrane region" description="Helical" evidence="1">
    <location>
        <begin position="43"/>
        <end position="63"/>
    </location>
</feature>
<dbReference type="Proteomes" id="UP001058660">
    <property type="component" value="Segment"/>
</dbReference>
<dbReference type="EMBL" id="ON970568">
    <property type="protein sequence ID" value="UVK59053.1"/>
    <property type="molecule type" value="Genomic_DNA"/>
</dbReference>
<keyword evidence="1" id="KW-1133">Transmembrane helix</keyword>
<keyword evidence="3" id="KW-1185">Reference proteome</keyword>
<organism evidence="2 3">
    <name type="scientific">Microbacterium phage Cen1621</name>
    <dbReference type="NCBI Taxonomy" id="2965191"/>
    <lineage>
        <taxon>Viruses</taxon>
        <taxon>Duplodnaviria</taxon>
        <taxon>Heunggongvirae</taxon>
        <taxon>Uroviricota</taxon>
        <taxon>Caudoviricetes</taxon>
        <taxon>Casidaviridae</taxon>
        <taxon>Cenunavirus</taxon>
        <taxon>Cenunavirus Cen1621</taxon>
    </lineage>
</organism>
<accession>A0A9E7QAD4</accession>
<feature type="transmembrane region" description="Helical" evidence="1">
    <location>
        <begin position="12"/>
        <end position="37"/>
    </location>
</feature>
<keyword evidence="1" id="KW-0812">Transmembrane</keyword>
<proteinExistence type="predicted"/>